<dbReference type="PANTHER" id="PTHR33050">
    <property type="entry name" value="REVERSE TRANSCRIPTASE DOMAIN-CONTAINING PROTEIN"/>
    <property type="match status" value="1"/>
</dbReference>
<accession>A0A225WPC5</accession>
<evidence type="ECO:0008006" key="3">
    <source>
        <dbReference type="Google" id="ProtNLM"/>
    </source>
</evidence>
<evidence type="ECO:0000313" key="2">
    <source>
        <dbReference type="Proteomes" id="UP000198211"/>
    </source>
</evidence>
<evidence type="ECO:0000313" key="1">
    <source>
        <dbReference type="EMBL" id="OWZ18817.1"/>
    </source>
</evidence>
<dbReference type="EMBL" id="NBNE01000531">
    <property type="protein sequence ID" value="OWZ18817.1"/>
    <property type="molecule type" value="Genomic_DNA"/>
</dbReference>
<dbReference type="Proteomes" id="UP000198211">
    <property type="component" value="Unassembled WGS sequence"/>
</dbReference>
<dbReference type="PANTHER" id="PTHR33050:SF7">
    <property type="entry name" value="RIBONUCLEASE H"/>
    <property type="match status" value="1"/>
</dbReference>
<reference evidence="2" key="1">
    <citation type="submission" date="2017-03" db="EMBL/GenBank/DDBJ databases">
        <title>Phytopthora megakarya and P. palmivora, two closely related causual agents of cacao black pod achieved similar genome size and gene model numbers by different mechanisms.</title>
        <authorList>
            <person name="Ali S."/>
            <person name="Shao J."/>
            <person name="Larry D.J."/>
            <person name="Kronmiller B."/>
            <person name="Shen D."/>
            <person name="Strem M.D."/>
            <person name="Melnick R.L."/>
            <person name="Guiltinan M.J."/>
            <person name="Tyler B.M."/>
            <person name="Meinhardt L.W."/>
            <person name="Bailey B.A."/>
        </authorList>
    </citation>
    <scope>NUCLEOTIDE SEQUENCE [LARGE SCALE GENOMIC DNA]</scope>
    <source>
        <strain evidence="2">zdho120</strain>
    </source>
</reference>
<dbReference type="AlphaFoldDB" id="A0A225WPC5"/>
<name>A0A225WPC5_9STRA</name>
<sequence length="264" mass="30314">MPSDKIAKAEAIVTSTIRRSALGQNEYRSLLGCLRHVATCIRPARAFLQWLREHERYLHHWKTIPATNNIREDLLWWLRVLQVGTLNGVSLEYFNDLPAVDIIVEMDASDAGQCAIVRADTLVLTYAFNTHERNLIEESKTNHDVGFDINYRELLSCAFAVHTWGFTWFRHHVTPRGPSPPLHVRFLIATRLPSAGKRRWRQRIVTPKRTWETEWNLRFFAIHIAGVENTIADAGSRSPPVSPNINSTDLETIWRSISAPTQSR</sequence>
<protein>
    <recommendedName>
        <fullName evidence="3">Reverse transcriptase</fullName>
    </recommendedName>
</protein>
<keyword evidence="2" id="KW-1185">Reference proteome</keyword>
<gene>
    <name evidence="1" type="ORF">PHMEG_0007024</name>
</gene>
<proteinExistence type="predicted"/>
<dbReference type="OrthoDB" id="6058745at2759"/>
<dbReference type="InterPro" id="IPR052055">
    <property type="entry name" value="Hepadnavirus_pol/RT"/>
</dbReference>
<comment type="caution">
    <text evidence="1">The sequence shown here is derived from an EMBL/GenBank/DDBJ whole genome shotgun (WGS) entry which is preliminary data.</text>
</comment>
<organism evidence="1 2">
    <name type="scientific">Phytophthora megakarya</name>
    <dbReference type="NCBI Taxonomy" id="4795"/>
    <lineage>
        <taxon>Eukaryota</taxon>
        <taxon>Sar</taxon>
        <taxon>Stramenopiles</taxon>
        <taxon>Oomycota</taxon>
        <taxon>Peronosporomycetes</taxon>
        <taxon>Peronosporales</taxon>
        <taxon>Peronosporaceae</taxon>
        <taxon>Phytophthora</taxon>
    </lineage>
</organism>